<reference evidence="12 13" key="1">
    <citation type="submission" date="2015-07" db="EMBL/GenBank/DDBJ databases">
        <title>The genome of Eufriesea mexicana.</title>
        <authorList>
            <person name="Pan H."/>
            <person name="Kapheim K."/>
        </authorList>
    </citation>
    <scope>NUCLEOTIDE SEQUENCE [LARGE SCALE GENOMIC DNA]</scope>
    <source>
        <strain evidence="12">0111107269</strain>
        <tissue evidence="12">Whole body</tissue>
    </source>
</reference>
<evidence type="ECO:0000256" key="5">
    <source>
        <dbReference type="ARBA" id="ARBA00022692"/>
    </source>
</evidence>
<dbReference type="GO" id="GO:0005044">
    <property type="term" value="F:scavenger receptor activity"/>
    <property type="evidence" value="ECO:0007669"/>
    <property type="project" value="TreeGrafter"/>
</dbReference>
<name>A0A310SJA4_9HYME</name>
<dbReference type="Proteomes" id="UP000250275">
    <property type="component" value="Unassembled WGS sequence"/>
</dbReference>
<dbReference type="PANTHER" id="PTHR11923">
    <property type="entry name" value="SCAVENGER RECEPTOR CLASS B TYPE-1 SR-B1"/>
    <property type="match status" value="1"/>
</dbReference>
<dbReference type="GO" id="GO:0005886">
    <property type="term" value="C:plasma membrane"/>
    <property type="evidence" value="ECO:0007669"/>
    <property type="project" value="UniProtKB-SubCell"/>
</dbReference>
<dbReference type="OrthoDB" id="195015at2759"/>
<dbReference type="InterPro" id="IPR002159">
    <property type="entry name" value="CD36_fam"/>
</dbReference>
<dbReference type="PANTHER" id="PTHR11923:SF69">
    <property type="entry name" value="SENSORY NEURON MEMBRANE PROTEIN 1"/>
    <property type="match status" value="1"/>
</dbReference>
<keyword evidence="13" id="KW-1185">Reference proteome</keyword>
<evidence type="ECO:0000256" key="4">
    <source>
        <dbReference type="ARBA" id="ARBA00022606"/>
    </source>
</evidence>
<dbReference type="AlphaFoldDB" id="A0A310SJA4"/>
<protein>
    <submittedName>
        <fullName evidence="12">Sensory neuron membrane protein 2</fullName>
    </submittedName>
</protein>
<comment type="subcellular location">
    <subcellularLocation>
        <location evidence="1">Cell membrane</location>
        <topology evidence="1">Multi-pass membrane protein</topology>
    </subcellularLocation>
</comment>
<evidence type="ECO:0000256" key="2">
    <source>
        <dbReference type="ARBA" id="ARBA00010532"/>
    </source>
</evidence>
<dbReference type="EMBL" id="KQ760632">
    <property type="protein sequence ID" value="OAD59694.1"/>
    <property type="molecule type" value="Genomic_DNA"/>
</dbReference>
<sequence>MHLTFACYLFNVTNPDEVMRGSYPNLAEVGPITYDEIYEKQVMSVDEESDEITYITRSTYTFNKYLSLNITKRNKINILNPAYIGTISMLSSLPPDIMKRYGNDIPKLFPNRSSIFLKASPMEILFDGVKVSCNLKKFPELDMVCKTLISNPPPVLRETDREGIYLLSIFQRMNYTFRGPFSVNRGLKDITRLGDITSYKGKRVQTLWSSDSCNTVRGTDTITWAPLVEPLPFVSTFVPELCRTVEADYEDEVSIHGLTGSRFVMKERTWLKNETECYCVEVNHVPQCLPQGLIDVTECQGVPVILSEPHFLHGDPQLLTYAQGLSPDESVHGTYIVIEPYTGTPLSGEKKTQLNLELKKQPVKLLSNVSEGFFPLMWTVEADYEDEVSIHGLTGSRFVMKERTWLKNETECYCVEVNHVPQCLPQGLIDVTECQGVPVILSEPHFLHGDPQLLTYAQGLSPDESVHGTYIVIEPYTGTPLSGEKKTQLNLELKKQPVKLLSNVSEGFFPLMWCGNGNTPSLSIIGLTYQVHRLIQVISYLDIVPLMIGIHMALMTTLYCNCTRRKVQPTVSIADSLLISSNSQSNNSTHRPRRQAVQAFEQF</sequence>
<evidence type="ECO:0000256" key="9">
    <source>
        <dbReference type="ARBA" id="ARBA00023157"/>
    </source>
</evidence>
<accession>A0A310SJA4</accession>
<keyword evidence="4" id="KW-0716">Sensory transduction</keyword>
<evidence type="ECO:0000313" key="13">
    <source>
        <dbReference type="Proteomes" id="UP000250275"/>
    </source>
</evidence>
<proteinExistence type="inferred from homology"/>
<keyword evidence="3" id="KW-1003">Cell membrane</keyword>
<evidence type="ECO:0000256" key="11">
    <source>
        <dbReference type="ARBA" id="ARBA00023180"/>
    </source>
</evidence>
<keyword evidence="7" id="KW-1133">Transmembrane helix</keyword>
<organism evidence="12 13">
    <name type="scientific">Eufriesea mexicana</name>
    <dbReference type="NCBI Taxonomy" id="516756"/>
    <lineage>
        <taxon>Eukaryota</taxon>
        <taxon>Metazoa</taxon>
        <taxon>Ecdysozoa</taxon>
        <taxon>Arthropoda</taxon>
        <taxon>Hexapoda</taxon>
        <taxon>Insecta</taxon>
        <taxon>Pterygota</taxon>
        <taxon>Neoptera</taxon>
        <taxon>Endopterygota</taxon>
        <taxon>Hymenoptera</taxon>
        <taxon>Apocrita</taxon>
        <taxon>Aculeata</taxon>
        <taxon>Apoidea</taxon>
        <taxon>Anthophila</taxon>
        <taxon>Apidae</taxon>
        <taxon>Eufriesea</taxon>
    </lineage>
</organism>
<keyword evidence="9" id="KW-1015">Disulfide bond</keyword>
<keyword evidence="11" id="KW-0325">Glycoprotein</keyword>
<dbReference type="GO" id="GO:0005737">
    <property type="term" value="C:cytoplasm"/>
    <property type="evidence" value="ECO:0007669"/>
    <property type="project" value="TreeGrafter"/>
</dbReference>
<evidence type="ECO:0000256" key="8">
    <source>
        <dbReference type="ARBA" id="ARBA00023136"/>
    </source>
</evidence>
<evidence type="ECO:0000256" key="7">
    <source>
        <dbReference type="ARBA" id="ARBA00022989"/>
    </source>
</evidence>
<keyword evidence="8" id="KW-0472">Membrane</keyword>
<evidence type="ECO:0000256" key="1">
    <source>
        <dbReference type="ARBA" id="ARBA00004651"/>
    </source>
</evidence>
<keyword evidence="10" id="KW-0675">Receptor</keyword>
<keyword evidence="6" id="KW-0552">Olfaction</keyword>
<comment type="similarity">
    <text evidence="2">Belongs to the CD36 family.</text>
</comment>
<evidence type="ECO:0000256" key="6">
    <source>
        <dbReference type="ARBA" id="ARBA00022725"/>
    </source>
</evidence>
<dbReference type="GO" id="GO:0007608">
    <property type="term" value="P:sensory perception of smell"/>
    <property type="evidence" value="ECO:0007669"/>
    <property type="project" value="UniProtKB-KW"/>
</dbReference>
<evidence type="ECO:0000256" key="3">
    <source>
        <dbReference type="ARBA" id="ARBA00022475"/>
    </source>
</evidence>
<gene>
    <name evidence="12" type="ORF">WN48_08934</name>
</gene>
<dbReference type="Pfam" id="PF01130">
    <property type="entry name" value="CD36"/>
    <property type="match status" value="1"/>
</dbReference>
<dbReference type="PRINTS" id="PR01609">
    <property type="entry name" value="CD36FAMILY"/>
</dbReference>
<evidence type="ECO:0000313" key="12">
    <source>
        <dbReference type="EMBL" id="OAD59694.1"/>
    </source>
</evidence>
<evidence type="ECO:0000256" key="10">
    <source>
        <dbReference type="ARBA" id="ARBA00023170"/>
    </source>
</evidence>
<keyword evidence="5" id="KW-0812">Transmembrane</keyword>